<comment type="similarity">
    <text evidence="1">Belongs to the CCM1 family.</text>
</comment>
<dbReference type="InterPro" id="IPR011990">
    <property type="entry name" value="TPR-like_helical_dom_sf"/>
</dbReference>
<dbReference type="Pfam" id="PF23276">
    <property type="entry name" value="TPR_24"/>
    <property type="match status" value="1"/>
</dbReference>
<dbReference type="Proteomes" id="UP000289152">
    <property type="component" value="Unassembled WGS sequence"/>
</dbReference>
<dbReference type="PANTHER" id="PTHR47936:SF1">
    <property type="entry name" value="PENTATRICOPEPTIDE REPEAT-CONTAINING PROTEIN GUN1, CHLOROPLASTIC"/>
    <property type="match status" value="1"/>
</dbReference>
<dbReference type="STRING" id="5217.A0A4Q1BQ80"/>
<keyword evidence="2" id="KW-0677">Repeat</keyword>
<evidence type="ECO:0000256" key="1">
    <source>
        <dbReference type="ARBA" id="ARBA00006192"/>
    </source>
</evidence>
<evidence type="ECO:0000256" key="2">
    <source>
        <dbReference type="ARBA" id="ARBA00022737"/>
    </source>
</evidence>
<feature type="domain" description="Pentatricopeptide repeat-containing protein-mitochondrial" evidence="7">
    <location>
        <begin position="299"/>
        <end position="423"/>
    </location>
</feature>
<dbReference type="Gene3D" id="1.25.40.10">
    <property type="entry name" value="Tetratricopeptide repeat domain"/>
    <property type="match status" value="2"/>
</dbReference>
<dbReference type="InterPro" id="IPR057027">
    <property type="entry name" value="TPR_mt"/>
</dbReference>
<keyword evidence="9" id="KW-1185">Reference proteome</keyword>
<evidence type="ECO:0000313" key="8">
    <source>
        <dbReference type="EMBL" id="RXK40076.1"/>
    </source>
</evidence>
<comment type="function">
    <text evidence="3">Regulates mitochondrial small subunit maturation by controlling 15S rRNA 5'-end processing. Localizes to the 5' precursor of the 15S rRNA in a position that is subsequently occupied by mS47 in the mature yeast mtSSU. Uses structure and sequence-specific RNA recognition, binding to a single-stranded region of the precursor and specifically recognizing bases -6 to -1. The exchange of Ccm1 for mS47 is coupled to the irreversible removal of precursor rRNA that is accompanied by conformational changes of the mitoribosomal proteins uS5m and mS26. These conformational changes signal completion of 5'-end rRNA processing through protection of the mature 5'-end of the 15S rRNA and stabilization of mS47. The removal of the 5' precursor together with the dissociation of Ccm1 may be catalyzed by the 5'-3' exoribonuclease Pet127. Involved in the specific removal of group I introns in mitochondrial encoded transcripts.</text>
</comment>
<dbReference type="PANTHER" id="PTHR47936">
    <property type="entry name" value="PPR_LONG DOMAIN-CONTAINING PROTEIN"/>
    <property type="match status" value="1"/>
</dbReference>
<feature type="region of interest" description="Disordered" evidence="6">
    <location>
        <begin position="556"/>
        <end position="575"/>
    </location>
</feature>
<evidence type="ECO:0000313" key="9">
    <source>
        <dbReference type="Proteomes" id="UP000289152"/>
    </source>
</evidence>
<dbReference type="InParanoid" id="A0A4Q1BQ80"/>
<name>A0A4Q1BQ80_TREME</name>
<reference evidence="8 9" key="1">
    <citation type="submission" date="2016-06" db="EMBL/GenBank/DDBJ databases">
        <title>Evolution of pathogenesis and genome organization in the Tremellales.</title>
        <authorList>
            <person name="Cuomo C."/>
            <person name="Litvintseva A."/>
            <person name="Heitman J."/>
            <person name="Chen Y."/>
            <person name="Sun S."/>
            <person name="Springer D."/>
            <person name="Dromer F."/>
            <person name="Young S."/>
            <person name="Zeng Q."/>
            <person name="Chapman S."/>
            <person name="Gujja S."/>
            <person name="Saif S."/>
            <person name="Birren B."/>
        </authorList>
    </citation>
    <scope>NUCLEOTIDE SEQUENCE [LARGE SCALE GENOMIC DNA]</scope>
    <source>
        <strain evidence="8 9">ATCC 28783</strain>
    </source>
</reference>
<gene>
    <name evidence="8" type="ORF">M231_02716</name>
</gene>
<feature type="repeat" description="PPR" evidence="5">
    <location>
        <begin position="438"/>
        <end position="472"/>
    </location>
</feature>
<sequence>MDVEAIKSHGPPPPQQFVITARTVPNHTSLSLPPFSRLCWLLLLLISPTVHVRAAQTITRLRDEHSQGSVSPSARDEDAENLSDLLDRLAQLRSRGRRPTVHAFHALLAAAAQYAARRSPHGMTTGVVDSSDDVAWAVVLSALKDAHAGGLDLNEGVLTENLTASTKVSVSSPVNLTFLLRHYNGTSSSLSAPYHDLARLNPTAHFSPDLLVLVIQTMLDLKLTPSSKIIHNAISVLCEAGCPRTALGMMEAVLHKTNLEIAPSAWMHILTSSAANLFADGVESAWQRLVHLKKFTPNEGLVLQVLSVAARCGRPALAIEALEILSQCKIRPMEHHLAPLLEAYVNAGQVQDAMSVLSTIRHAGMIPTMRTAQPIVEALPSIELIDRAFYAIEDSVQKGQTIDITALNAVIKASVLAGDIQRARGSQTAAVELRLNPNIDTFNIMLEGCVRSKMRALGDTILSEMKTSPIAPDAATYEHMIRLCLTQEPYDDAFYYLERMKSEKLRPSLEIYEALAARCAENHDRRWKAVLDEVSEKGYRRSAALQRVVQAANSSTLTVSTRAHERPFTSRRTES</sequence>
<accession>A0A4Q1BQ80</accession>
<proteinExistence type="inferred from homology"/>
<protein>
    <recommendedName>
        <fullName evidence="7">Pentatricopeptide repeat-containing protein-mitochondrial domain-containing protein</fullName>
    </recommendedName>
</protein>
<dbReference type="OrthoDB" id="185373at2759"/>
<dbReference type="EMBL" id="SDIL01000023">
    <property type="protein sequence ID" value="RXK40076.1"/>
    <property type="molecule type" value="Genomic_DNA"/>
</dbReference>
<dbReference type="PROSITE" id="PS51375">
    <property type="entry name" value="PPR"/>
    <property type="match status" value="2"/>
</dbReference>
<dbReference type="VEuPathDB" id="FungiDB:TREMEDRAFT_33353"/>
<evidence type="ECO:0000256" key="6">
    <source>
        <dbReference type="SAM" id="MobiDB-lite"/>
    </source>
</evidence>
<organism evidence="8 9">
    <name type="scientific">Tremella mesenterica</name>
    <name type="common">Jelly fungus</name>
    <dbReference type="NCBI Taxonomy" id="5217"/>
    <lineage>
        <taxon>Eukaryota</taxon>
        <taxon>Fungi</taxon>
        <taxon>Dikarya</taxon>
        <taxon>Basidiomycota</taxon>
        <taxon>Agaricomycotina</taxon>
        <taxon>Tremellomycetes</taxon>
        <taxon>Tremellales</taxon>
        <taxon>Tremellaceae</taxon>
        <taxon>Tremella</taxon>
    </lineage>
</organism>
<evidence type="ECO:0000256" key="3">
    <source>
        <dbReference type="ARBA" id="ARBA00044493"/>
    </source>
</evidence>
<dbReference type="Pfam" id="PF13812">
    <property type="entry name" value="PPR_3"/>
    <property type="match status" value="1"/>
</dbReference>
<feature type="repeat" description="PPR" evidence="5">
    <location>
        <begin position="473"/>
        <end position="507"/>
    </location>
</feature>
<feature type="compositionally biased region" description="Basic and acidic residues" evidence="6">
    <location>
        <begin position="562"/>
        <end position="575"/>
    </location>
</feature>
<evidence type="ECO:0000256" key="4">
    <source>
        <dbReference type="ARBA" id="ARBA00044511"/>
    </source>
</evidence>
<evidence type="ECO:0000259" key="7">
    <source>
        <dbReference type="Pfam" id="PF23276"/>
    </source>
</evidence>
<dbReference type="AlphaFoldDB" id="A0A4Q1BQ80"/>
<comment type="subunit">
    <text evidence="4">Binds to mitochondrial small subunit 15S rRNA.</text>
</comment>
<comment type="caution">
    <text evidence="8">The sequence shown here is derived from an EMBL/GenBank/DDBJ whole genome shotgun (WGS) entry which is preliminary data.</text>
</comment>
<dbReference type="InterPro" id="IPR002885">
    <property type="entry name" value="PPR_rpt"/>
</dbReference>
<evidence type="ECO:0000256" key="5">
    <source>
        <dbReference type="PROSITE-ProRule" id="PRU00708"/>
    </source>
</evidence>